<dbReference type="Pfam" id="PF22799">
    <property type="entry name" value="PIR1-like_C"/>
    <property type="match status" value="1"/>
</dbReference>
<feature type="domain" description="Cell wall mannoprotein PIR1-like C-terminal" evidence="1">
    <location>
        <begin position="70"/>
        <end position="132"/>
    </location>
</feature>
<organism evidence="2 3">
    <name type="scientific">Massarina eburnea CBS 473.64</name>
    <dbReference type="NCBI Taxonomy" id="1395130"/>
    <lineage>
        <taxon>Eukaryota</taxon>
        <taxon>Fungi</taxon>
        <taxon>Dikarya</taxon>
        <taxon>Ascomycota</taxon>
        <taxon>Pezizomycotina</taxon>
        <taxon>Dothideomycetes</taxon>
        <taxon>Pleosporomycetidae</taxon>
        <taxon>Pleosporales</taxon>
        <taxon>Massarineae</taxon>
        <taxon>Massarinaceae</taxon>
        <taxon>Massarina</taxon>
    </lineage>
</organism>
<evidence type="ECO:0000313" key="2">
    <source>
        <dbReference type="EMBL" id="KAF2634353.1"/>
    </source>
</evidence>
<dbReference type="AlphaFoldDB" id="A0A6A6RH86"/>
<gene>
    <name evidence="2" type="ORF">P280DRAFT_554630</name>
</gene>
<accession>A0A6A6RH86</accession>
<evidence type="ECO:0000259" key="1">
    <source>
        <dbReference type="Pfam" id="PF22799"/>
    </source>
</evidence>
<dbReference type="PANTHER" id="PTHR39613:SF1">
    <property type="entry name" value="ANCHORED CELL WALL PROTEIN, PUTATIVE (AFU_ORTHOLOGUE AFUA_4G08960)-RELATED"/>
    <property type="match status" value="1"/>
</dbReference>
<proteinExistence type="predicted"/>
<protein>
    <recommendedName>
        <fullName evidence="1">Cell wall mannoprotein PIR1-like C-terminal domain-containing protein</fullName>
    </recommendedName>
</protein>
<feature type="non-terminal residue" evidence="2">
    <location>
        <position position="135"/>
    </location>
</feature>
<dbReference type="Proteomes" id="UP000799753">
    <property type="component" value="Unassembled WGS sequence"/>
</dbReference>
<dbReference type="PANTHER" id="PTHR39613">
    <property type="entry name" value="ANCHORED CELL WALL PROTEIN, PUTATIVE (AFU_ORTHOLOGUE AFUA_4G08960)-RELATED"/>
    <property type="match status" value="1"/>
</dbReference>
<dbReference type="EMBL" id="MU006835">
    <property type="protein sequence ID" value="KAF2634353.1"/>
    <property type="molecule type" value="Genomic_DNA"/>
</dbReference>
<sequence length="135" mass="14360">MLSALTYASLGLGVSASAIVPHILPRGSEGTFTLEAVGKASGPIGQLDDGQNRIGGNLPLGHLHWKGDTIVDDKGRGCIITPPNTTQWQCDSGVKGVPGFEFGCDNKLLYHGSPDFWACPVDDHGQWNIYIKPAF</sequence>
<dbReference type="OrthoDB" id="4657524at2759"/>
<evidence type="ECO:0000313" key="3">
    <source>
        <dbReference type="Proteomes" id="UP000799753"/>
    </source>
</evidence>
<keyword evidence="3" id="KW-1185">Reference proteome</keyword>
<name>A0A6A6RH86_9PLEO</name>
<dbReference type="InterPro" id="IPR054508">
    <property type="entry name" value="PIR1-like_C"/>
</dbReference>
<reference evidence="2" key="1">
    <citation type="journal article" date="2020" name="Stud. Mycol.">
        <title>101 Dothideomycetes genomes: a test case for predicting lifestyles and emergence of pathogens.</title>
        <authorList>
            <person name="Haridas S."/>
            <person name="Albert R."/>
            <person name="Binder M."/>
            <person name="Bloem J."/>
            <person name="Labutti K."/>
            <person name="Salamov A."/>
            <person name="Andreopoulos B."/>
            <person name="Baker S."/>
            <person name="Barry K."/>
            <person name="Bills G."/>
            <person name="Bluhm B."/>
            <person name="Cannon C."/>
            <person name="Castanera R."/>
            <person name="Culley D."/>
            <person name="Daum C."/>
            <person name="Ezra D."/>
            <person name="Gonzalez J."/>
            <person name="Henrissat B."/>
            <person name="Kuo A."/>
            <person name="Liang C."/>
            <person name="Lipzen A."/>
            <person name="Lutzoni F."/>
            <person name="Magnuson J."/>
            <person name="Mondo S."/>
            <person name="Nolan M."/>
            <person name="Ohm R."/>
            <person name="Pangilinan J."/>
            <person name="Park H.-J."/>
            <person name="Ramirez L."/>
            <person name="Alfaro M."/>
            <person name="Sun H."/>
            <person name="Tritt A."/>
            <person name="Yoshinaga Y."/>
            <person name="Zwiers L.-H."/>
            <person name="Turgeon B."/>
            <person name="Goodwin S."/>
            <person name="Spatafora J."/>
            <person name="Crous P."/>
            <person name="Grigoriev I."/>
        </authorList>
    </citation>
    <scope>NUCLEOTIDE SEQUENCE</scope>
    <source>
        <strain evidence="2">CBS 473.64</strain>
    </source>
</reference>